<dbReference type="Gene3D" id="3.40.50.1820">
    <property type="entry name" value="alpha/beta hydrolase"/>
    <property type="match status" value="1"/>
</dbReference>
<evidence type="ECO:0000256" key="2">
    <source>
        <dbReference type="ARBA" id="ARBA00022963"/>
    </source>
</evidence>
<reference evidence="6" key="1">
    <citation type="journal article" date="2007" name="Proc. Natl. Acad. Sci. U.S.A.">
        <title>Genome sequencing reveals complex secondary metabolome in the marine actinomycete Salinispora tropica.</title>
        <authorList>
            <person name="Udwary D.W."/>
            <person name="Zeigler L."/>
            <person name="Asolkar R.N."/>
            <person name="Singan V."/>
            <person name="Lapidus A."/>
            <person name="Fenical W."/>
            <person name="Jensen P.R."/>
            <person name="Moore B.S."/>
        </authorList>
    </citation>
    <scope>NUCLEOTIDE SEQUENCE [LARGE SCALE GENOMIC DNA]</scope>
    <source>
        <strain evidence="6">ATCC BAA-916 / DSM 44818 / CNB-440</strain>
    </source>
</reference>
<dbReference type="AlphaFoldDB" id="A4X428"/>
<gene>
    <name evidence="5" type="ordered locus">Strop_1158</name>
</gene>
<dbReference type="GO" id="GO:0016042">
    <property type="term" value="P:lipid catabolic process"/>
    <property type="evidence" value="ECO:0007669"/>
    <property type="project" value="UniProtKB-KW"/>
</dbReference>
<evidence type="ECO:0000256" key="4">
    <source>
        <dbReference type="SAM" id="Phobius"/>
    </source>
</evidence>
<dbReference type="PATRIC" id="fig|369723.5.peg.1180"/>
<evidence type="ECO:0000313" key="6">
    <source>
        <dbReference type="Proteomes" id="UP000000235"/>
    </source>
</evidence>
<keyword evidence="4" id="KW-0812">Transmembrane</keyword>
<keyword evidence="1 5" id="KW-0378">Hydrolase</keyword>
<evidence type="ECO:0000313" key="5">
    <source>
        <dbReference type="EMBL" id="ABP53628.1"/>
    </source>
</evidence>
<feature type="transmembrane region" description="Helical" evidence="4">
    <location>
        <begin position="54"/>
        <end position="73"/>
    </location>
</feature>
<dbReference type="PANTHER" id="PTHR10272:SF0">
    <property type="entry name" value="PLATELET-ACTIVATING FACTOR ACETYLHYDROLASE"/>
    <property type="match status" value="1"/>
</dbReference>
<keyword evidence="3" id="KW-0443">Lipid metabolism</keyword>
<dbReference type="Proteomes" id="UP000000235">
    <property type="component" value="Chromosome"/>
</dbReference>
<evidence type="ECO:0000256" key="3">
    <source>
        <dbReference type="ARBA" id="ARBA00023098"/>
    </source>
</evidence>
<sequence>MWTIVERAILTAASLTAALILVAAPTSMTAPAIVAVTALSIVRLVNNSARWQMVPVYLAVAWLCVAVVTELPIGMRIIGGVVALLLSTMSTGLVVGLPIPRLPQPDGPFGVGMITTTEERDVTTASRRGRRRLFITVWYPAEVHSAQRHPEGEALWSEFREAPGIPSGLRRLTGYLRQVRTHAIRGAHASRQSTTAPVVLYQPGLVSITAENSLLMESLASHGYVVVSVRHIDQRAELDQADAAVDPAVTERTQEINRELRGQLSRAERARVSDELYRLSTSTVAVVARRTEDSQHVLNRLPAILATIPGYPTGELGSGRPFAAMGLSLGGAVASELSKIDDRCTAAINIDGGLYGERSYDSLSVPYLMIYSELNTGSNDFARDTAQAEFHEISAPGAKHLDFHDATIVLPILKWLGQLGDASGIGIATWKNGQIRQFLDRTVRCTTPDKSAG</sequence>
<accession>A4X428</accession>
<organism evidence="5 6">
    <name type="scientific">Salinispora tropica (strain ATCC BAA-916 / DSM 44818 / JCM 13857 / NBRC 105044 / CNB-440)</name>
    <dbReference type="NCBI Taxonomy" id="369723"/>
    <lineage>
        <taxon>Bacteria</taxon>
        <taxon>Bacillati</taxon>
        <taxon>Actinomycetota</taxon>
        <taxon>Actinomycetes</taxon>
        <taxon>Micromonosporales</taxon>
        <taxon>Micromonosporaceae</taxon>
        <taxon>Salinispora</taxon>
    </lineage>
</organism>
<name>A4X428_SALTO</name>
<dbReference type="PANTHER" id="PTHR10272">
    <property type="entry name" value="PLATELET-ACTIVATING FACTOR ACETYLHYDROLASE"/>
    <property type="match status" value="1"/>
</dbReference>
<dbReference type="KEGG" id="stp:Strop_1158"/>
<dbReference type="STRING" id="369723.Strop_1158"/>
<feature type="transmembrane region" description="Helical" evidence="4">
    <location>
        <begin position="80"/>
        <end position="99"/>
    </location>
</feature>
<keyword evidence="4" id="KW-1133">Transmembrane helix</keyword>
<keyword evidence="4" id="KW-0472">Membrane</keyword>
<dbReference type="InterPro" id="IPR029058">
    <property type="entry name" value="AB_hydrolase_fold"/>
</dbReference>
<proteinExistence type="predicted"/>
<protein>
    <submittedName>
        <fullName evidence="5">Platelet-activating factor acetylhydrolase, plasma/intracellular isoform II</fullName>
    </submittedName>
</protein>
<dbReference type="RefSeq" id="WP_011905060.1">
    <property type="nucleotide sequence ID" value="NC_009380.1"/>
</dbReference>
<dbReference type="SUPFAM" id="SSF53474">
    <property type="entry name" value="alpha/beta-Hydrolases"/>
    <property type="match status" value="1"/>
</dbReference>
<dbReference type="eggNOG" id="COG4188">
    <property type="taxonomic scope" value="Bacteria"/>
</dbReference>
<dbReference type="EMBL" id="CP000667">
    <property type="protein sequence ID" value="ABP53628.1"/>
    <property type="molecule type" value="Genomic_DNA"/>
</dbReference>
<dbReference type="HOGENOM" id="CLU_603939_0_0_11"/>
<dbReference type="Pfam" id="PF03403">
    <property type="entry name" value="PAF-AH_p_II"/>
    <property type="match status" value="1"/>
</dbReference>
<keyword evidence="6" id="KW-1185">Reference proteome</keyword>
<evidence type="ECO:0000256" key="1">
    <source>
        <dbReference type="ARBA" id="ARBA00022801"/>
    </source>
</evidence>
<dbReference type="GO" id="GO:0003847">
    <property type="term" value="F:1-alkyl-2-acetylglycerophosphocholine esterase activity"/>
    <property type="evidence" value="ECO:0007669"/>
    <property type="project" value="TreeGrafter"/>
</dbReference>
<keyword evidence="2" id="KW-0442">Lipid degradation</keyword>